<evidence type="ECO:0000256" key="1">
    <source>
        <dbReference type="SAM" id="MobiDB-lite"/>
    </source>
</evidence>
<keyword evidence="2" id="KW-0732">Signal</keyword>
<accession>A0A917LRV6</accession>
<dbReference type="InterPro" id="IPR050490">
    <property type="entry name" value="Bact_solute-bd_prot1"/>
</dbReference>
<comment type="caution">
    <text evidence="4">The sequence shown here is derived from an EMBL/GenBank/DDBJ whole genome shotgun (WGS) entry which is preliminary data.</text>
</comment>
<name>A0A917LRV6_9BACL</name>
<feature type="chain" id="PRO_5036813722" evidence="2">
    <location>
        <begin position="30"/>
        <end position="512"/>
    </location>
</feature>
<evidence type="ECO:0000313" key="5">
    <source>
        <dbReference type="Proteomes" id="UP000600247"/>
    </source>
</evidence>
<evidence type="ECO:0000259" key="3">
    <source>
        <dbReference type="Pfam" id="PF12010"/>
    </source>
</evidence>
<dbReference type="EMBL" id="BMHY01000001">
    <property type="protein sequence ID" value="GGG51989.1"/>
    <property type="molecule type" value="Genomic_DNA"/>
</dbReference>
<dbReference type="RefSeq" id="WP_188886982.1">
    <property type="nucleotide sequence ID" value="NZ_BMHY01000001.1"/>
</dbReference>
<protein>
    <submittedName>
        <fullName evidence="4">ABC transporter substrate-binding protein</fullName>
    </submittedName>
</protein>
<dbReference type="AlphaFoldDB" id="A0A917LRV6"/>
<dbReference type="SUPFAM" id="SSF53850">
    <property type="entry name" value="Periplasmic binding protein-like II"/>
    <property type="match status" value="1"/>
</dbReference>
<dbReference type="Proteomes" id="UP000600247">
    <property type="component" value="Unassembled WGS sequence"/>
</dbReference>
<organism evidence="4 5">
    <name type="scientific">Paenibacillus radicis</name>
    <name type="common">ex Gao et al. 2016</name>
    <dbReference type="NCBI Taxonomy" id="1737354"/>
    <lineage>
        <taxon>Bacteria</taxon>
        <taxon>Bacillati</taxon>
        <taxon>Bacillota</taxon>
        <taxon>Bacilli</taxon>
        <taxon>Bacillales</taxon>
        <taxon>Paenibacillaceae</taxon>
        <taxon>Paenibacillus</taxon>
    </lineage>
</organism>
<keyword evidence="5" id="KW-1185">Reference proteome</keyword>
<evidence type="ECO:0000256" key="2">
    <source>
        <dbReference type="SAM" id="SignalP"/>
    </source>
</evidence>
<dbReference type="PROSITE" id="PS51257">
    <property type="entry name" value="PROKAR_LIPOPROTEIN"/>
    <property type="match status" value="1"/>
</dbReference>
<proteinExistence type="predicted"/>
<dbReference type="InterPro" id="IPR022627">
    <property type="entry name" value="DUF3502"/>
</dbReference>
<dbReference type="PANTHER" id="PTHR43649:SF17">
    <property type="entry name" value="ABC TRANSPORTER SOLUTE BINDING PROTEIN-SUGAR TRANSPORT"/>
    <property type="match status" value="1"/>
</dbReference>
<feature type="compositionally biased region" description="Low complexity" evidence="1">
    <location>
        <begin position="37"/>
        <end position="52"/>
    </location>
</feature>
<feature type="domain" description="DUF3502" evidence="3">
    <location>
        <begin position="443"/>
        <end position="510"/>
    </location>
</feature>
<evidence type="ECO:0000313" key="4">
    <source>
        <dbReference type="EMBL" id="GGG51989.1"/>
    </source>
</evidence>
<dbReference type="PANTHER" id="PTHR43649">
    <property type="entry name" value="ARABINOSE-BINDING PROTEIN-RELATED"/>
    <property type="match status" value="1"/>
</dbReference>
<sequence length="512" mass="56455">MLKRSKKAIPVVLAGILSLSILLSGCGNANNKGGSSSTPEATNTTEQTTSSPEKLENVDLTWYFNGTPQADVASVEKAINEYLKDKLNVNIHLKATDWGNFDQKMQVLNASGENYDLAFTANWANNYYQNVNKGAFLPLDDLIAKYAPDIMQVMPAGGWEAAKVNGKIYAVPNYQIWAKTDVLWPMKEMADKYGLDAANVKGWEDLTPFLEKVKAGEPNLIPIESNKTGQFGNVITHYRFDEFAGRNVPGVVKYDDASLKVLNQFESPEYKSFVALMKEWNDKGFFRKDAATLADSTPDRKAAKLAVIVGGTVKPGGDTEMKALTGKDTLMLGTSESVLTTSGIIATMTAISKTSKNPERAMMLLNLLYKDTTLYNLIAHGIEGKHYKKIDNQTIEAIKDGGYEPNSDWEFGNQFNGYYRAGQKAGDWEETIKINERAVNSVLLGFSFDPTPVKTEVAQIATVTAQYVPLLETGAVDPEKFLPEFISKLKKAGSDKVIQEEQKQIDAWKASK</sequence>
<dbReference type="Gene3D" id="3.40.190.10">
    <property type="entry name" value="Periplasmic binding protein-like II"/>
    <property type="match status" value="2"/>
</dbReference>
<gene>
    <name evidence="4" type="ORF">GCM10010918_00830</name>
</gene>
<feature type="region of interest" description="Disordered" evidence="1">
    <location>
        <begin position="32"/>
        <end position="53"/>
    </location>
</feature>
<reference evidence="4 5" key="1">
    <citation type="journal article" date="2014" name="Int. J. Syst. Evol. Microbiol.">
        <title>Complete genome sequence of Corynebacterium casei LMG S-19264T (=DSM 44701T), isolated from a smear-ripened cheese.</title>
        <authorList>
            <consortium name="US DOE Joint Genome Institute (JGI-PGF)"/>
            <person name="Walter F."/>
            <person name="Albersmeier A."/>
            <person name="Kalinowski J."/>
            <person name="Ruckert C."/>
        </authorList>
    </citation>
    <scope>NUCLEOTIDE SEQUENCE [LARGE SCALE GENOMIC DNA]</scope>
    <source>
        <strain evidence="4 5">CGMCC 1.15286</strain>
    </source>
</reference>
<feature type="signal peptide" evidence="2">
    <location>
        <begin position="1"/>
        <end position="29"/>
    </location>
</feature>
<dbReference type="Pfam" id="PF12010">
    <property type="entry name" value="DUF3502"/>
    <property type="match status" value="1"/>
</dbReference>